<dbReference type="AlphaFoldDB" id="U6H7A7"/>
<feature type="region of interest" description="Disordered" evidence="2">
    <location>
        <begin position="828"/>
        <end position="847"/>
    </location>
</feature>
<dbReference type="VEuPathDB" id="ToxoDB:EPH_0075870"/>
<evidence type="ECO:0000256" key="2">
    <source>
        <dbReference type="SAM" id="MobiDB-lite"/>
    </source>
</evidence>
<keyword evidence="4" id="KW-1185">Reference proteome</keyword>
<feature type="compositionally biased region" description="Low complexity" evidence="2">
    <location>
        <begin position="994"/>
        <end position="1006"/>
    </location>
</feature>
<keyword evidence="1" id="KW-0175">Coiled coil</keyword>
<sequence length="1114" mass="116231">MLRSRGNLHQGVPISATPSAAPFSSAYLRGILQCGSTVSVQLRSEIATPLHYTCPCRTANNAFVGLYALQKQKEARFLQAQAVKHFWQQAAAAAAAAAAARERELQDQQQQPQKQHRGAGKCKRVKADAPSAAREAATAPVTAAAATATAAAKVLADPRALDGVYSSSFYLSFVAAAAAHAISPAATAATEAGAPIAGPARLRGANKKRQAAIERLLRLKPHMLPSVARVAAAAARMQPRDCTSTAAGQPAGVQALWRVELATVLCSTSAAAAAAADRAFWNAFAVATTDAAEALAPADVCSIATAAAASATAGSPGWKGLNERHQRMLSALQEQIRKHAQGYSLCQLLSSLEALQSLQRIPSAARPAATAAVSTAATAARAANAAFGAVGGDPGVKKKKASIAAAAAATGDLPLLNGWFSTGQLVELAELLVQLQPHAKPPSDNVALHALNSRLIAEAVASEVSLQQLLRLIRAYGGMGLTSPSLLAAALSYFKGAGNTERHLVEAPGLCTIPPERAQAAALRAITAPAAGPDTWKQRELQQQQQEKLLLPCTTAYTQCLADAETSAAAATAATAAFPVGTSSKDQTALMLLHCLLEQQAVGRPELLHLLPTLLQELQHQQKHQQYLQCCGLVLSVCASCGVQLLHVWEDLLSPLLQPPSPATPAAVAQEAAAAGTPWGGWLLSRPLLQHVEAAISAACFCGMAYAGAETAGEKHELLSASASAAAHAAATAGGFLSFLHRCTCIGAETAGEKHELLSAAASAAAHAAATAGGFLSFLHRCTCSSSCLRQLTGASLEEIASDVCGLFRVQSAAAVLLHLLPQQHSPQQQQGELQGRQQLQQQRQQQQSSEGCTGASLAVAEKEPSPSVRELLAAVFPEWQQLQQQQHKVNEQQSEEAHLQQQLQRQQQLLLQQRSGLVFELLLEIACRGSPKGSDQLPPTLLVLMDGPTGEAAIDPNSPSIHPAVLCFLQSAARGAAGLRSNSDSNGKVDAISSSSGNNNSTKNSPPQSCSAFAAGIAPTRSSCGSSSSSEGAIHVDSLLLLPQLLHNGQGDSSVLQQLLQLLLLLPDAEGSMRLSAVTNRFMQHLERMLLADRLQQRLKGAKPRTLNAKSES</sequence>
<feature type="region of interest" description="Disordered" evidence="2">
    <location>
        <begin position="980"/>
        <end position="1010"/>
    </location>
</feature>
<dbReference type="Proteomes" id="UP000018201">
    <property type="component" value="Unassembled WGS sequence"/>
</dbReference>
<feature type="region of interest" description="Disordered" evidence="2">
    <location>
        <begin position="101"/>
        <end position="126"/>
    </location>
</feature>
<proteinExistence type="predicted"/>
<feature type="compositionally biased region" description="Basic residues" evidence="2">
    <location>
        <begin position="114"/>
        <end position="124"/>
    </location>
</feature>
<feature type="coiled-coil region" evidence="1">
    <location>
        <begin position="883"/>
        <end position="910"/>
    </location>
</feature>
<reference evidence="3" key="1">
    <citation type="submission" date="2013-10" db="EMBL/GenBank/DDBJ databases">
        <title>Genomic analysis of the causative agents of coccidiosis in chickens.</title>
        <authorList>
            <person name="Reid A.J."/>
            <person name="Blake D."/>
            <person name="Billington K."/>
            <person name="Browne H."/>
            <person name="Dunn M."/>
            <person name="Hung S."/>
            <person name="Kawahara F."/>
            <person name="Miranda-Saavedra D."/>
            <person name="Mourier T."/>
            <person name="Nagra H."/>
            <person name="Otto T.D."/>
            <person name="Rawlings N."/>
            <person name="Sanchez A."/>
            <person name="Sanders M."/>
            <person name="Subramaniam C."/>
            <person name="Tay Y."/>
            <person name="Dear P."/>
            <person name="Doerig C."/>
            <person name="Gruber A."/>
            <person name="Parkinson J."/>
            <person name="Shirley M."/>
            <person name="Wan K.L."/>
            <person name="Berriman M."/>
            <person name="Tomley F."/>
            <person name="Pain A."/>
        </authorList>
    </citation>
    <scope>NUCLEOTIDE SEQUENCE [LARGE SCALE GENOMIC DNA]</scope>
    <source>
        <strain evidence="3">Houghton</strain>
    </source>
</reference>
<dbReference type="OrthoDB" id="348609at2759"/>
<gene>
    <name evidence="3" type="ORF">EPH_0075870</name>
</gene>
<organism evidence="3 4">
    <name type="scientific">Eimeria praecox</name>
    <dbReference type="NCBI Taxonomy" id="51316"/>
    <lineage>
        <taxon>Eukaryota</taxon>
        <taxon>Sar</taxon>
        <taxon>Alveolata</taxon>
        <taxon>Apicomplexa</taxon>
        <taxon>Conoidasida</taxon>
        <taxon>Coccidia</taxon>
        <taxon>Eucoccidiorida</taxon>
        <taxon>Eimeriorina</taxon>
        <taxon>Eimeriidae</taxon>
        <taxon>Eimeria</taxon>
    </lineage>
</organism>
<evidence type="ECO:0000313" key="4">
    <source>
        <dbReference type="Proteomes" id="UP000018201"/>
    </source>
</evidence>
<evidence type="ECO:0000256" key="1">
    <source>
        <dbReference type="SAM" id="Coils"/>
    </source>
</evidence>
<evidence type="ECO:0000313" key="3">
    <source>
        <dbReference type="EMBL" id="CDI87348.1"/>
    </source>
</evidence>
<reference evidence="3" key="2">
    <citation type="submission" date="2013-10" db="EMBL/GenBank/DDBJ databases">
        <authorList>
            <person name="Aslett M."/>
        </authorList>
    </citation>
    <scope>NUCLEOTIDE SEQUENCE [LARGE SCALE GENOMIC DNA]</scope>
    <source>
        <strain evidence="3">Houghton</strain>
    </source>
</reference>
<protein>
    <submittedName>
        <fullName evidence="3">Uncharacterized protein</fullName>
    </submittedName>
</protein>
<dbReference type="EMBL" id="HG697275">
    <property type="protein sequence ID" value="CDI87348.1"/>
    <property type="molecule type" value="Genomic_DNA"/>
</dbReference>
<name>U6H7A7_9EIME</name>
<accession>U6H7A7</accession>